<dbReference type="EMBL" id="SMAD01000004">
    <property type="protein sequence ID" value="TCS87667.1"/>
    <property type="molecule type" value="Genomic_DNA"/>
</dbReference>
<dbReference type="Proteomes" id="UP000295807">
    <property type="component" value="Unassembled WGS sequence"/>
</dbReference>
<evidence type="ECO:0000259" key="2">
    <source>
        <dbReference type="PROSITE" id="PS50022"/>
    </source>
</evidence>
<feature type="domain" description="F5/8 type C" evidence="2">
    <location>
        <begin position="271"/>
        <end position="392"/>
    </location>
</feature>
<dbReference type="PROSITE" id="PS50022">
    <property type="entry name" value="FA58C_3"/>
    <property type="match status" value="1"/>
</dbReference>
<keyword evidence="4" id="KW-1185">Reference proteome</keyword>
<accession>A0A4R3KUY1</accession>
<dbReference type="InterPro" id="IPR032164">
    <property type="entry name" value="DUF5000"/>
</dbReference>
<dbReference type="RefSeq" id="WP_132128726.1">
    <property type="nucleotide sequence ID" value="NZ_CP042432.1"/>
</dbReference>
<dbReference type="InterPro" id="IPR033431">
    <property type="entry name" value="DUF5126"/>
</dbReference>
<proteinExistence type="predicted"/>
<dbReference type="Pfam" id="PF17166">
    <property type="entry name" value="DUF5126"/>
    <property type="match status" value="1"/>
</dbReference>
<feature type="signal peptide" evidence="1">
    <location>
        <begin position="1"/>
        <end position="23"/>
    </location>
</feature>
<dbReference type="InterPro" id="IPR008979">
    <property type="entry name" value="Galactose-bd-like_sf"/>
</dbReference>
<evidence type="ECO:0000313" key="4">
    <source>
        <dbReference type="Proteomes" id="UP000295807"/>
    </source>
</evidence>
<dbReference type="Pfam" id="PF16323">
    <property type="entry name" value="DUF4959"/>
    <property type="match status" value="1"/>
</dbReference>
<dbReference type="InterPro" id="IPR000421">
    <property type="entry name" value="FA58C"/>
</dbReference>
<evidence type="ECO:0000256" key="1">
    <source>
        <dbReference type="SAM" id="SignalP"/>
    </source>
</evidence>
<dbReference type="SUPFAM" id="SSF49785">
    <property type="entry name" value="Galactose-binding domain-like"/>
    <property type="match status" value="1"/>
</dbReference>
<feature type="chain" id="PRO_5020954691" evidence="1">
    <location>
        <begin position="24"/>
        <end position="394"/>
    </location>
</feature>
<dbReference type="Gene3D" id="2.60.120.260">
    <property type="entry name" value="Galactose-binding domain-like"/>
    <property type="match status" value="1"/>
</dbReference>
<dbReference type="OrthoDB" id="1312186at2"/>
<reference evidence="3 4" key="1">
    <citation type="submission" date="2019-03" db="EMBL/GenBank/DDBJ databases">
        <title>Genomic Encyclopedia of Type Strains, Phase IV (KMG-IV): sequencing the most valuable type-strain genomes for metagenomic binning, comparative biology and taxonomic classification.</title>
        <authorList>
            <person name="Goeker M."/>
        </authorList>
    </citation>
    <scope>NUCLEOTIDE SEQUENCE [LARGE SCALE GENOMIC DNA]</scope>
    <source>
        <strain evidence="3 4">DSM 21100</strain>
    </source>
</reference>
<dbReference type="InterPro" id="IPR032527">
    <property type="entry name" value="DUF4959"/>
</dbReference>
<name>A0A4R3KUY1_9SPHI</name>
<dbReference type="PROSITE" id="PS51257">
    <property type="entry name" value="PROKAR_LIPOPROTEIN"/>
    <property type="match status" value="1"/>
</dbReference>
<dbReference type="Pfam" id="PF16391">
    <property type="entry name" value="DUF5000"/>
    <property type="match status" value="1"/>
</dbReference>
<evidence type="ECO:0000313" key="3">
    <source>
        <dbReference type="EMBL" id="TCS87667.1"/>
    </source>
</evidence>
<gene>
    <name evidence="3" type="ORF">EDD80_10414</name>
</gene>
<dbReference type="AlphaFoldDB" id="A0A4R3KUY1"/>
<sequence length="394" mass="44220">MKKYFYLLLVGFAVFLLSSCKENEIGPSSENTGVPPPLTEAVVENLPGAVKITYPQPTNKNILYVKAECFLNGELRLEKASIYNNEIIIEGFGKSENYEVKLYTVNRAEEPSAPYNVTVHPLPPTVQTVFSDLTLEEDFGGALVKINNPTEAELRLVMLAMDDTGDWVTAETYYTQQISGAFALRGYEPEPRKFGVYLRDRWDNRSDTLIKTLTPVFEEKLAKDKFRALNLPTDAPEGYGWAMPNLWNDRILTHTSIDDPGFHTAPGSGFPQWFTFDLGVNASLSRFKIYQRGGFYTFNSGNPRKFEVWGSNDPATDGSWDNWTRLLACESVKPSGRPLGDNSDEDLAKVAAGEEFSFQPGTPPMRYIRIKTLETWGGSDALHIIEIEFWGSSN</sequence>
<comment type="caution">
    <text evidence="3">The sequence shown here is derived from an EMBL/GenBank/DDBJ whole genome shotgun (WGS) entry which is preliminary data.</text>
</comment>
<keyword evidence="1" id="KW-0732">Signal</keyword>
<organism evidence="3 4">
    <name type="scientific">Anseongella ginsenosidimutans</name>
    <dbReference type="NCBI Taxonomy" id="496056"/>
    <lineage>
        <taxon>Bacteria</taxon>
        <taxon>Pseudomonadati</taxon>
        <taxon>Bacteroidota</taxon>
        <taxon>Sphingobacteriia</taxon>
        <taxon>Sphingobacteriales</taxon>
        <taxon>Sphingobacteriaceae</taxon>
        <taxon>Anseongella</taxon>
    </lineage>
</organism>
<protein>
    <submittedName>
        <fullName evidence="3">Uncharacterized protein DUF4959</fullName>
    </submittedName>
</protein>